<reference evidence="2" key="1">
    <citation type="submission" date="2020-08" db="EMBL/GenBank/DDBJ databases">
        <title>Multicomponent nature underlies the extraordinary mechanical properties of spider dragline silk.</title>
        <authorList>
            <person name="Kono N."/>
            <person name="Nakamura H."/>
            <person name="Mori M."/>
            <person name="Yoshida Y."/>
            <person name="Ohtoshi R."/>
            <person name="Malay A.D."/>
            <person name="Moran D.A.P."/>
            <person name="Tomita M."/>
            <person name="Numata K."/>
            <person name="Arakawa K."/>
        </authorList>
    </citation>
    <scope>NUCLEOTIDE SEQUENCE</scope>
</reference>
<evidence type="ECO:0000313" key="3">
    <source>
        <dbReference type="Proteomes" id="UP000887159"/>
    </source>
</evidence>
<feature type="region of interest" description="Disordered" evidence="1">
    <location>
        <begin position="74"/>
        <end position="101"/>
    </location>
</feature>
<evidence type="ECO:0000256" key="1">
    <source>
        <dbReference type="SAM" id="MobiDB-lite"/>
    </source>
</evidence>
<sequence>MHNGYEWVQVIRHDAYVPVRVVSRSIRDPISRQLHTRPIPSHSIHQLEQSPVDMIGAWIHEVVSIPMHVHQLDSNENETRQTRKRISSHQQSNVGVNGPKRGVKLCVVQSRRVHE</sequence>
<proteinExistence type="predicted"/>
<accession>A0A8X6UYU1</accession>
<gene>
    <name evidence="2" type="primary">AVEN_54543_1</name>
    <name evidence="2" type="ORF">TNCV_4906761</name>
</gene>
<evidence type="ECO:0000313" key="2">
    <source>
        <dbReference type="EMBL" id="GFX98026.1"/>
    </source>
</evidence>
<protein>
    <submittedName>
        <fullName evidence="2">Uncharacterized protein</fullName>
    </submittedName>
</protein>
<dbReference type="Proteomes" id="UP000887159">
    <property type="component" value="Unassembled WGS sequence"/>
</dbReference>
<dbReference type="AlphaFoldDB" id="A0A8X6UYU1"/>
<name>A0A8X6UYU1_TRICX</name>
<organism evidence="2 3">
    <name type="scientific">Trichonephila clavipes</name>
    <name type="common">Golden silk orbweaver</name>
    <name type="synonym">Nephila clavipes</name>
    <dbReference type="NCBI Taxonomy" id="2585209"/>
    <lineage>
        <taxon>Eukaryota</taxon>
        <taxon>Metazoa</taxon>
        <taxon>Ecdysozoa</taxon>
        <taxon>Arthropoda</taxon>
        <taxon>Chelicerata</taxon>
        <taxon>Arachnida</taxon>
        <taxon>Araneae</taxon>
        <taxon>Araneomorphae</taxon>
        <taxon>Entelegynae</taxon>
        <taxon>Araneoidea</taxon>
        <taxon>Nephilidae</taxon>
        <taxon>Trichonephila</taxon>
    </lineage>
</organism>
<comment type="caution">
    <text evidence="2">The sequence shown here is derived from an EMBL/GenBank/DDBJ whole genome shotgun (WGS) entry which is preliminary data.</text>
</comment>
<keyword evidence="3" id="KW-1185">Reference proteome</keyword>
<dbReference type="EMBL" id="BMAU01021201">
    <property type="protein sequence ID" value="GFX98026.1"/>
    <property type="molecule type" value="Genomic_DNA"/>
</dbReference>